<dbReference type="Proteomes" id="UP000472270">
    <property type="component" value="Unassembled WGS sequence"/>
</dbReference>
<dbReference type="Pfam" id="PF00023">
    <property type="entry name" value="Ank"/>
    <property type="match status" value="1"/>
</dbReference>
<feature type="transmembrane region" description="Helical" evidence="1">
    <location>
        <begin position="40"/>
        <end position="59"/>
    </location>
</feature>
<dbReference type="Gene3D" id="1.25.40.20">
    <property type="entry name" value="Ankyrin repeat-containing domain"/>
    <property type="match status" value="1"/>
</dbReference>
<name>A0A673KMN7_9TELE</name>
<protein>
    <submittedName>
        <fullName evidence="2">Uncharacterized protein</fullName>
    </submittedName>
</protein>
<dbReference type="InterPro" id="IPR036770">
    <property type="entry name" value="Ankyrin_rpt-contain_sf"/>
</dbReference>
<dbReference type="InterPro" id="IPR002110">
    <property type="entry name" value="Ankyrin_rpt"/>
</dbReference>
<dbReference type="AlphaFoldDB" id="A0A673KMN7"/>
<proteinExistence type="predicted"/>
<keyword evidence="1" id="KW-1133">Transmembrane helix</keyword>
<reference evidence="2" key="2">
    <citation type="submission" date="2025-09" db="UniProtKB">
        <authorList>
            <consortium name="Ensembl"/>
        </authorList>
    </citation>
    <scope>IDENTIFICATION</scope>
</reference>
<evidence type="ECO:0000313" key="2">
    <source>
        <dbReference type="Ensembl" id="ENSSRHP00000067004.1"/>
    </source>
</evidence>
<evidence type="ECO:0000256" key="1">
    <source>
        <dbReference type="SAM" id="Phobius"/>
    </source>
</evidence>
<accession>A0A673KMN7</accession>
<dbReference type="Ensembl" id="ENSSRHT00000068831.1">
    <property type="protein sequence ID" value="ENSSRHP00000067004.1"/>
    <property type="gene ID" value="ENSSRHG00000033290.1"/>
</dbReference>
<sequence>MLKIQHCITAIHFFFTVFWSNKFSFGELLAAHRLDQRSMFGMHTLTTLAACPLFISAAYHHFPCFRMLLNAGANPNYNYNGPVSREALVRGRACCMLDAVLKLGCEPVFVSLLLDHGADPYLVPWDELDPDTMVRLKVNAEALHIYQEAKSKLYVMAIFPSPECKLFHIPSFPDALVTSCACVRRENYENKCRNYWISNQ</sequence>
<dbReference type="SUPFAM" id="SSF48403">
    <property type="entry name" value="Ankyrin repeat"/>
    <property type="match status" value="1"/>
</dbReference>
<keyword evidence="3" id="KW-1185">Reference proteome</keyword>
<keyword evidence="1" id="KW-0472">Membrane</keyword>
<evidence type="ECO:0000313" key="3">
    <source>
        <dbReference type="Proteomes" id="UP000472270"/>
    </source>
</evidence>
<organism evidence="2 3">
    <name type="scientific">Sinocyclocheilus rhinocerous</name>
    <dbReference type="NCBI Taxonomy" id="307959"/>
    <lineage>
        <taxon>Eukaryota</taxon>
        <taxon>Metazoa</taxon>
        <taxon>Chordata</taxon>
        <taxon>Craniata</taxon>
        <taxon>Vertebrata</taxon>
        <taxon>Euteleostomi</taxon>
        <taxon>Actinopterygii</taxon>
        <taxon>Neopterygii</taxon>
        <taxon>Teleostei</taxon>
        <taxon>Ostariophysi</taxon>
        <taxon>Cypriniformes</taxon>
        <taxon>Cyprinidae</taxon>
        <taxon>Cyprininae</taxon>
        <taxon>Sinocyclocheilus</taxon>
    </lineage>
</organism>
<keyword evidence="1" id="KW-0812">Transmembrane</keyword>
<reference evidence="2" key="1">
    <citation type="submission" date="2025-08" db="UniProtKB">
        <authorList>
            <consortium name="Ensembl"/>
        </authorList>
    </citation>
    <scope>IDENTIFICATION</scope>
</reference>